<dbReference type="AlphaFoldDB" id="A0A434AUU5"/>
<feature type="domain" description="Response regulatory" evidence="7">
    <location>
        <begin position="5"/>
        <end position="121"/>
    </location>
</feature>
<dbReference type="SMART" id="SM00448">
    <property type="entry name" value="REC"/>
    <property type="match status" value="1"/>
</dbReference>
<dbReference type="PROSITE" id="PS50110">
    <property type="entry name" value="RESPONSE_REGULATORY"/>
    <property type="match status" value="1"/>
</dbReference>
<dbReference type="PROSITE" id="PS00622">
    <property type="entry name" value="HTH_LUXR_1"/>
    <property type="match status" value="1"/>
</dbReference>
<evidence type="ECO:0000256" key="4">
    <source>
        <dbReference type="ARBA" id="ARBA00023163"/>
    </source>
</evidence>
<dbReference type="InterPro" id="IPR039420">
    <property type="entry name" value="WalR-like"/>
</dbReference>
<gene>
    <name evidence="8" type="ORF">DLK05_09035</name>
</gene>
<sequence>MTTCKVIIADDHQIIVDGIKAMLNQIPNIEIIGEARDGQEAVNIIFDLRPNLVILDISMPKLSGIEVAKRIRKENTKIKILVLTQHENREYVMQMLRAGANGYLLKNCKKPELVEAIDTVMRGESYLGNRISKVMINSIIDKSTKAEKEETKVHFTKREKEIIRLIATDLSNQEIADQLSISLRTVETHRRNVMQKLNVNTVVALVRYAVKHKIITIE</sequence>
<evidence type="ECO:0000259" key="6">
    <source>
        <dbReference type="PROSITE" id="PS50043"/>
    </source>
</evidence>
<keyword evidence="3 8" id="KW-0238">DNA-binding</keyword>
<dbReference type="Gene3D" id="3.40.50.2300">
    <property type="match status" value="1"/>
</dbReference>
<proteinExistence type="predicted"/>
<keyword evidence="9" id="KW-1185">Reference proteome</keyword>
<comment type="caution">
    <text evidence="8">The sequence shown here is derived from an EMBL/GenBank/DDBJ whole genome shotgun (WGS) entry which is preliminary data.</text>
</comment>
<evidence type="ECO:0000256" key="1">
    <source>
        <dbReference type="ARBA" id="ARBA00022553"/>
    </source>
</evidence>
<keyword evidence="4" id="KW-0804">Transcription</keyword>
<evidence type="ECO:0000259" key="7">
    <source>
        <dbReference type="PROSITE" id="PS50110"/>
    </source>
</evidence>
<dbReference type="InterPro" id="IPR016032">
    <property type="entry name" value="Sig_transdc_resp-reg_C-effctor"/>
</dbReference>
<reference evidence="8 9" key="1">
    <citation type="submission" date="2018-11" db="EMBL/GenBank/DDBJ databases">
        <title>Parancylomarina longa gen. nov., sp. nov., isolated from sediments of southern Okinawa.</title>
        <authorList>
            <person name="Fu T."/>
        </authorList>
    </citation>
    <scope>NUCLEOTIDE SEQUENCE [LARGE SCALE GENOMIC DNA]</scope>
    <source>
        <strain evidence="8 9">T3-2 S1-C</strain>
    </source>
</reference>
<dbReference type="PANTHER" id="PTHR43214">
    <property type="entry name" value="TWO-COMPONENT RESPONSE REGULATOR"/>
    <property type="match status" value="1"/>
</dbReference>
<dbReference type="OrthoDB" id="9797341at2"/>
<dbReference type="EMBL" id="RJJX01000010">
    <property type="protein sequence ID" value="RUT78212.1"/>
    <property type="molecule type" value="Genomic_DNA"/>
</dbReference>
<dbReference type="Pfam" id="PF00196">
    <property type="entry name" value="GerE"/>
    <property type="match status" value="1"/>
</dbReference>
<dbReference type="SUPFAM" id="SSF52172">
    <property type="entry name" value="CheY-like"/>
    <property type="match status" value="1"/>
</dbReference>
<dbReference type="CDD" id="cd06170">
    <property type="entry name" value="LuxR_C_like"/>
    <property type="match status" value="1"/>
</dbReference>
<accession>A0A434AUU5</accession>
<dbReference type="SUPFAM" id="SSF46894">
    <property type="entry name" value="C-terminal effector domain of the bipartite response regulators"/>
    <property type="match status" value="1"/>
</dbReference>
<evidence type="ECO:0000256" key="2">
    <source>
        <dbReference type="ARBA" id="ARBA00023015"/>
    </source>
</evidence>
<dbReference type="GO" id="GO:0006355">
    <property type="term" value="P:regulation of DNA-templated transcription"/>
    <property type="evidence" value="ECO:0007669"/>
    <property type="project" value="InterPro"/>
</dbReference>
<dbReference type="Pfam" id="PF00072">
    <property type="entry name" value="Response_reg"/>
    <property type="match status" value="1"/>
</dbReference>
<feature type="modified residue" description="4-aspartylphosphate" evidence="5">
    <location>
        <position position="56"/>
    </location>
</feature>
<keyword evidence="2" id="KW-0805">Transcription regulation</keyword>
<name>A0A434AUU5_9BACT</name>
<dbReference type="InterPro" id="IPR058245">
    <property type="entry name" value="NreC/VraR/RcsB-like_REC"/>
</dbReference>
<evidence type="ECO:0000313" key="9">
    <source>
        <dbReference type="Proteomes" id="UP000282985"/>
    </source>
</evidence>
<dbReference type="GO" id="GO:0003677">
    <property type="term" value="F:DNA binding"/>
    <property type="evidence" value="ECO:0007669"/>
    <property type="project" value="UniProtKB-KW"/>
</dbReference>
<evidence type="ECO:0000256" key="3">
    <source>
        <dbReference type="ARBA" id="ARBA00023125"/>
    </source>
</evidence>
<dbReference type="InterPro" id="IPR011006">
    <property type="entry name" value="CheY-like_superfamily"/>
</dbReference>
<keyword evidence="1 5" id="KW-0597">Phosphoprotein</keyword>
<dbReference type="RefSeq" id="WP_127343657.1">
    <property type="nucleotide sequence ID" value="NZ_RJJX01000010.1"/>
</dbReference>
<evidence type="ECO:0000256" key="5">
    <source>
        <dbReference type="PROSITE-ProRule" id="PRU00169"/>
    </source>
</evidence>
<dbReference type="PROSITE" id="PS50043">
    <property type="entry name" value="HTH_LUXR_2"/>
    <property type="match status" value="1"/>
</dbReference>
<dbReference type="PRINTS" id="PR00038">
    <property type="entry name" value="HTHLUXR"/>
</dbReference>
<evidence type="ECO:0000313" key="8">
    <source>
        <dbReference type="EMBL" id="RUT78212.1"/>
    </source>
</evidence>
<dbReference type="SMART" id="SM00421">
    <property type="entry name" value="HTH_LUXR"/>
    <property type="match status" value="1"/>
</dbReference>
<dbReference type="CDD" id="cd17535">
    <property type="entry name" value="REC_NarL-like"/>
    <property type="match status" value="1"/>
</dbReference>
<dbReference type="Proteomes" id="UP000282985">
    <property type="component" value="Unassembled WGS sequence"/>
</dbReference>
<dbReference type="PANTHER" id="PTHR43214:SF41">
    <property type="entry name" value="NITRATE_NITRITE RESPONSE REGULATOR PROTEIN NARP"/>
    <property type="match status" value="1"/>
</dbReference>
<dbReference type="GO" id="GO:0000160">
    <property type="term" value="P:phosphorelay signal transduction system"/>
    <property type="evidence" value="ECO:0007669"/>
    <property type="project" value="InterPro"/>
</dbReference>
<feature type="domain" description="HTH luxR-type" evidence="6">
    <location>
        <begin position="148"/>
        <end position="213"/>
    </location>
</feature>
<dbReference type="InterPro" id="IPR001789">
    <property type="entry name" value="Sig_transdc_resp-reg_receiver"/>
</dbReference>
<protein>
    <submittedName>
        <fullName evidence="8">DNA-binding response regulator</fullName>
    </submittedName>
</protein>
<organism evidence="8 9">
    <name type="scientific">Ancylomarina longa</name>
    <dbReference type="NCBI Taxonomy" id="2487017"/>
    <lineage>
        <taxon>Bacteria</taxon>
        <taxon>Pseudomonadati</taxon>
        <taxon>Bacteroidota</taxon>
        <taxon>Bacteroidia</taxon>
        <taxon>Marinilabiliales</taxon>
        <taxon>Marinifilaceae</taxon>
        <taxon>Ancylomarina</taxon>
    </lineage>
</organism>
<dbReference type="InterPro" id="IPR000792">
    <property type="entry name" value="Tscrpt_reg_LuxR_C"/>
</dbReference>